<feature type="chain" id="PRO_5016875409" evidence="1">
    <location>
        <begin position="23"/>
        <end position="324"/>
    </location>
</feature>
<protein>
    <submittedName>
        <fullName evidence="3">Triacylglycerol lipase</fullName>
    </submittedName>
</protein>
<gene>
    <name evidence="3" type="ORF">DC346_12470</name>
</gene>
<dbReference type="RefSeq" id="WP_112986469.1">
    <property type="nucleotide sequence ID" value="NZ_CP131470.1"/>
</dbReference>
<keyword evidence="1" id="KW-0732">Signal</keyword>
<accession>A0A365PGP9</accession>
<sequence>MPNVFRCIVTALLAISATTSYASNATQVQPSYVISNYAKTKYPVVFVHGVAGFSRVGTDPLGVDYWHQILPDLARNGANVWTTRLSPFNSNEIRGEQLIQQVEDILAITGQSKVNLIGHSQGGPTIRYVAGIMPNQVASLTSVSGTHKGSPVASLIMNVNGTVLGDIGSAIVNFFSGAITWSQGLDPKSYPHDAMAAGQSISVEGSTAFNTRFPMGVPTSSCGEGSYQDKGIYMYSFSGTQALTNLLDPLDPLFISTNPIVNLMGDNDGMVSRCSAKFGRTIRDNLPWNHADEVNQVLGLKSLFAPDPIDIYRQHANRLKLQGL</sequence>
<dbReference type="EMBL" id="QEWH01000073">
    <property type="protein sequence ID" value="RBA45240.1"/>
    <property type="molecule type" value="Genomic_DNA"/>
</dbReference>
<dbReference type="InterPro" id="IPR029058">
    <property type="entry name" value="AB_hydrolase_fold"/>
</dbReference>
<dbReference type="AlphaFoldDB" id="A0A365PGP9"/>
<evidence type="ECO:0000259" key="2">
    <source>
        <dbReference type="Pfam" id="PF00561"/>
    </source>
</evidence>
<dbReference type="Pfam" id="PF00561">
    <property type="entry name" value="Abhydrolase_1"/>
    <property type="match status" value="1"/>
</dbReference>
<dbReference type="SUPFAM" id="SSF53474">
    <property type="entry name" value="alpha/beta-Hydrolases"/>
    <property type="match status" value="1"/>
</dbReference>
<feature type="signal peptide" evidence="1">
    <location>
        <begin position="1"/>
        <end position="22"/>
    </location>
</feature>
<proteinExistence type="predicted"/>
<evidence type="ECO:0000313" key="3">
    <source>
        <dbReference type="EMBL" id="RBA45240.1"/>
    </source>
</evidence>
<dbReference type="Gene3D" id="3.40.50.1820">
    <property type="entry name" value="alpha/beta hydrolase"/>
    <property type="match status" value="1"/>
</dbReference>
<organism evidence="3 4">
    <name type="scientific">Acinetobacter junii</name>
    <dbReference type="NCBI Taxonomy" id="40215"/>
    <lineage>
        <taxon>Bacteria</taxon>
        <taxon>Pseudomonadati</taxon>
        <taxon>Pseudomonadota</taxon>
        <taxon>Gammaproteobacteria</taxon>
        <taxon>Moraxellales</taxon>
        <taxon>Moraxellaceae</taxon>
        <taxon>Acinetobacter</taxon>
    </lineage>
</organism>
<name>A0A365PGP9_ACIJU</name>
<dbReference type="InterPro" id="IPR000073">
    <property type="entry name" value="AB_hydrolase_1"/>
</dbReference>
<evidence type="ECO:0000313" key="4">
    <source>
        <dbReference type="Proteomes" id="UP000253688"/>
    </source>
</evidence>
<reference evidence="3 4" key="1">
    <citation type="submission" date="2018-04" db="EMBL/GenBank/DDBJ databases">
        <title>Acinetobacter junii Genome sequencing and assembly.</title>
        <authorList>
            <person name="Su J."/>
            <person name="Rensing C."/>
            <person name="Mazhar H.S."/>
        </authorList>
    </citation>
    <scope>NUCLEOTIDE SEQUENCE [LARGE SCALE GENOMIC DNA]</scope>
    <source>
        <strain evidence="3 4">SC22</strain>
    </source>
</reference>
<feature type="domain" description="AB hydrolase-1" evidence="2">
    <location>
        <begin position="42"/>
        <end position="145"/>
    </location>
</feature>
<comment type="caution">
    <text evidence="3">The sequence shown here is derived from an EMBL/GenBank/DDBJ whole genome shotgun (WGS) entry which is preliminary data.</text>
</comment>
<dbReference type="Proteomes" id="UP000253688">
    <property type="component" value="Unassembled WGS sequence"/>
</dbReference>
<dbReference type="STRING" id="40215.BVL33_03000"/>
<evidence type="ECO:0000256" key="1">
    <source>
        <dbReference type="SAM" id="SignalP"/>
    </source>
</evidence>